<evidence type="ECO:0000256" key="2">
    <source>
        <dbReference type="ARBA" id="ARBA00022676"/>
    </source>
</evidence>
<evidence type="ECO:0000256" key="1">
    <source>
        <dbReference type="ARBA" id="ARBA00006739"/>
    </source>
</evidence>
<dbReference type="AlphaFoldDB" id="A0A381YV36"/>
<gene>
    <name evidence="5" type="ORF">METZ01_LOCUS133664</name>
</gene>
<comment type="similarity">
    <text evidence="1">Belongs to the glycosyltransferase 2 family.</text>
</comment>
<feature type="domain" description="Glycosyltransferase 2-like" evidence="4">
    <location>
        <begin position="9"/>
        <end position="177"/>
    </location>
</feature>
<proteinExistence type="inferred from homology"/>
<dbReference type="CDD" id="cd04186">
    <property type="entry name" value="GT_2_like_c"/>
    <property type="match status" value="1"/>
</dbReference>
<keyword evidence="2" id="KW-0328">Glycosyltransferase</keyword>
<name>A0A381YV36_9ZZZZ</name>
<dbReference type="InterPro" id="IPR001173">
    <property type="entry name" value="Glyco_trans_2-like"/>
</dbReference>
<evidence type="ECO:0000313" key="5">
    <source>
        <dbReference type="EMBL" id="SVA80810.1"/>
    </source>
</evidence>
<dbReference type="SUPFAM" id="SSF53448">
    <property type="entry name" value="Nucleotide-diphospho-sugar transferases"/>
    <property type="match status" value="1"/>
</dbReference>
<evidence type="ECO:0000256" key="3">
    <source>
        <dbReference type="ARBA" id="ARBA00022679"/>
    </source>
</evidence>
<dbReference type="GO" id="GO:0016757">
    <property type="term" value="F:glycosyltransferase activity"/>
    <property type="evidence" value="ECO:0007669"/>
    <property type="project" value="UniProtKB-KW"/>
</dbReference>
<sequence>MDNSTKTVVIIVNFNGKEFLERCLESLQCQIFQNFKTVVVDNFSRDGSVEGIEERFSGVEIIRLEKNIGFAAANNYAIKRAEGFQWVALLNPDAIAEPDWLSNLHMAAEKNSQYNFFGSHLKKQGSLNQLDGTGDVYHLCGLAWRRDHGVPEKQTSRLVEEIFSPCAAAAMYRRDIVLDVDGFDERFFCYFEDIDLSFRLRLLGHRCLYVPNAKVEHFGSAIAGRRSDFAVYHGHRNMVWAYVKNMPSRLFWRGLPQHILANLAALIWFSLTGQAGPIFKAKRDALLGLRKTIEQRKSIQKKTKVSSKNLKKVLATDWLLPYFKNRGLMKNK</sequence>
<dbReference type="Gene3D" id="3.90.550.10">
    <property type="entry name" value="Spore Coat Polysaccharide Biosynthesis Protein SpsA, Chain A"/>
    <property type="match status" value="1"/>
</dbReference>
<keyword evidence="3" id="KW-0808">Transferase</keyword>
<dbReference type="EMBL" id="UINC01019120">
    <property type="protein sequence ID" value="SVA80810.1"/>
    <property type="molecule type" value="Genomic_DNA"/>
</dbReference>
<evidence type="ECO:0000259" key="4">
    <source>
        <dbReference type="Pfam" id="PF00535"/>
    </source>
</evidence>
<dbReference type="Pfam" id="PF00535">
    <property type="entry name" value="Glycos_transf_2"/>
    <property type="match status" value="1"/>
</dbReference>
<organism evidence="5">
    <name type="scientific">marine metagenome</name>
    <dbReference type="NCBI Taxonomy" id="408172"/>
    <lineage>
        <taxon>unclassified sequences</taxon>
        <taxon>metagenomes</taxon>
        <taxon>ecological metagenomes</taxon>
    </lineage>
</organism>
<dbReference type="PANTHER" id="PTHR43179:SF12">
    <property type="entry name" value="GALACTOFURANOSYLTRANSFERASE GLFT2"/>
    <property type="match status" value="1"/>
</dbReference>
<protein>
    <recommendedName>
        <fullName evidence="4">Glycosyltransferase 2-like domain-containing protein</fullName>
    </recommendedName>
</protein>
<dbReference type="InterPro" id="IPR029044">
    <property type="entry name" value="Nucleotide-diphossugar_trans"/>
</dbReference>
<reference evidence="5" key="1">
    <citation type="submission" date="2018-05" db="EMBL/GenBank/DDBJ databases">
        <authorList>
            <person name="Lanie J.A."/>
            <person name="Ng W.-L."/>
            <person name="Kazmierczak K.M."/>
            <person name="Andrzejewski T.M."/>
            <person name="Davidsen T.M."/>
            <person name="Wayne K.J."/>
            <person name="Tettelin H."/>
            <person name="Glass J.I."/>
            <person name="Rusch D."/>
            <person name="Podicherti R."/>
            <person name="Tsui H.-C.T."/>
            <person name="Winkler M.E."/>
        </authorList>
    </citation>
    <scope>NUCLEOTIDE SEQUENCE</scope>
</reference>
<accession>A0A381YV36</accession>
<dbReference type="PANTHER" id="PTHR43179">
    <property type="entry name" value="RHAMNOSYLTRANSFERASE WBBL"/>
    <property type="match status" value="1"/>
</dbReference>